<gene>
    <name evidence="2" type="ORF">KN815_37855</name>
</gene>
<keyword evidence="3" id="KW-1185">Reference proteome</keyword>
<sequence>MVGKVGRVEHRTSRQSQLATGGGGHRGGYGNSPGTDSWPGWPMAAYRTWGGFGWMTAKLGGMWDSKLAEGNGWWIPTNSDIHRANDSTLDIPPVPCDWYATHGKYPAPVDTGTPHIHADFWPGQCHWLAEEDPEAVVREVLSFISK</sequence>
<dbReference type="EMBL" id="JAHLEM010000616">
    <property type="protein sequence ID" value="MBU3869625.1"/>
    <property type="molecule type" value="Genomic_DNA"/>
</dbReference>
<feature type="region of interest" description="Disordered" evidence="1">
    <location>
        <begin position="1"/>
        <end position="36"/>
    </location>
</feature>
<evidence type="ECO:0008006" key="4">
    <source>
        <dbReference type="Google" id="ProtNLM"/>
    </source>
</evidence>
<evidence type="ECO:0000313" key="2">
    <source>
        <dbReference type="EMBL" id="MBU3869625.1"/>
    </source>
</evidence>
<organism evidence="2 3">
    <name type="scientific">Streptomyces niphimycinicus</name>
    <dbReference type="NCBI Taxonomy" id="2842201"/>
    <lineage>
        <taxon>Bacteria</taxon>
        <taxon>Bacillati</taxon>
        <taxon>Actinomycetota</taxon>
        <taxon>Actinomycetes</taxon>
        <taxon>Kitasatosporales</taxon>
        <taxon>Streptomycetaceae</taxon>
        <taxon>Streptomyces</taxon>
    </lineage>
</organism>
<dbReference type="Proteomes" id="UP000720508">
    <property type="component" value="Unassembled WGS sequence"/>
</dbReference>
<feature type="compositionally biased region" description="Gly residues" evidence="1">
    <location>
        <begin position="20"/>
        <end position="31"/>
    </location>
</feature>
<evidence type="ECO:0000256" key="1">
    <source>
        <dbReference type="SAM" id="MobiDB-lite"/>
    </source>
</evidence>
<protein>
    <recommendedName>
        <fullName evidence="4">Epoxide hydrolase</fullName>
    </recommendedName>
</protein>
<name>A0ABS6CSE8_9ACTN</name>
<comment type="caution">
    <text evidence="2">The sequence shown here is derived from an EMBL/GenBank/DDBJ whole genome shotgun (WGS) entry which is preliminary data.</text>
</comment>
<accession>A0ABS6CSE8</accession>
<reference evidence="2 3" key="1">
    <citation type="submission" date="2021-06" db="EMBL/GenBank/DDBJ databases">
        <authorList>
            <person name="Pan X."/>
        </authorList>
    </citation>
    <scope>NUCLEOTIDE SEQUENCE [LARGE SCALE GENOMIC DNA]</scope>
    <source>
        <strain evidence="2 3">4503</strain>
    </source>
</reference>
<proteinExistence type="predicted"/>
<dbReference type="RefSeq" id="WP_216346362.1">
    <property type="nucleotide sequence ID" value="NZ_JAHLEM010000616.1"/>
</dbReference>
<evidence type="ECO:0000313" key="3">
    <source>
        <dbReference type="Proteomes" id="UP000720508"/>
    </source>
</evidence>
<feature type="compositionally biased region" description="Basic and acidic residues" evidence="1">
    <location>
        <begin position="1"/>
        <end position="12"/>
    </location>
</feature>